<feature type="transmembrane region" description="Helical" evidence="4">
    <location>
        <begin position="154"/>
        <end position="171"/>
    </location>
</feature>
<dbReference type="Pfam" id="PF25323">
    <property type="entry name" value="6TM_PilS"/>
    <property type="match status" value="1"/>
</dbReference>
<dbReference type="CDD" id="cd00130">
    <property type="entry name" value="PAS"/>
    <property type="match status" value="1"/>
</dbReference>
<feature type="transmembrane region" description="Helical" evidence="4">
    <location>
        <begin position="122"/>
        <end position="142"/>
    </location>
</feature>
<dbReference type="SMART" id="SM00091">
    <property type="entry name" value="PAS"/>
    <property type="match status" value="1"/>
</dbReference>
<dbReference type="InterPro" id="IPR003594">
    <property type="entry name" value="HATPase_dom"/>
</dbReference>
<dbReference type="Gene3D" id="3.30.565.10">
    <property type="entry name" value="Histidine kinase-like ATPase, C-terminal domain"/>
    <property type="match status" value="1"/>
</dbReference>
<keyword evidence="4" id="KW-1133">Transmembrane helix</keyword>
<dbReference type="InterPro" id="IPR005467">
    <property type="entry name" value="His_kinase_dom"/>
</dbReference>
<keyword evidence="3" id="KW-0597">Phosphoprotein</keyword>
<reference evidence="7 8" key="1">
    <citation type="journal article" date="2018" name="ISME J.">
        <title>Endosymbiont genomes yield clues of tubeworm success.</title>
        <authorList>
            <person name="Li Y."/>
            <person name="Liles M.R."/>
            <person name="Halanych K.M."/>
        </authorList>
    </citation>
    <scope>NUCLEOTIDE SEQUENCE [LARGE SCALE GENOMIC DNA]</scope>
    <source>
        <strain evidence="7">A1464</strain>
    </source>
</reference>
<dbReference type="InterPro" id="IPR036097">
    <property type="entry name" value="HisK_dim/P_sf"/>
</dbReference>
<keyword evidence="4" id="KW-0472">Membrane</keyword>
<keyword evidence="8" id="KW-1185">Reference proteome</keyword>
<dbReference type="PANTHER" id="PTHR43065:SF52">
    <property type="entry name" value="SENSOR PROTEIN KINASE PILS"/>
    <property type="match status" value="1"/>
</dbReference>
<dbReference type="CDD" id="cd00082">
    <property type="entry name" value="HisKA"/>
    <property type="match status" value="1"/>
</dbReference>
<dbReference type="Pfam" id="PF00512">
    <property type="entry name" value="HisKA"/>
    <property type="match status" value="1"/>
</dbReference>
<protein>
    <recommendedName>
        <fullName evidence="2">histidine kinase</fullName>
        <ecNumber evidence="2">2.7.13.3</ecNumber>
    </recommendedName>
</protein>
<gene>
    <name evidence="7" type="ORF">DIZ80_14525</name>
</gene>
<dbReference type="InterPro" id="IPR036890">
    <property type="entry name" value="HATPase_C_sf"/>
</dbReference>
<name>A0A370D8T1_9GAMM</name>
<feature type="transmembrane region" description="Helical" evidence="4">
    <location>
        <begin position="21"/>
        <end position="41"/>
    </location>
</feature>
<proteinExistence type="predicted"/>
<dbReference type="CDD" id="cd00075">
    <property type="entry name" value="HATPase"/>
    <property type="match status" value="1"/>
</dbReference>
<dbReference type="InterPro" id="IPR035965">
    <property type="entry name" value="PAS-like_dom_sf"/>
</dbReference>
<dbReference type="SUPFAM" id="SSF55874">
    <property type="entry name" value="ATPase domain of HSP90 chaperone/DNA topoisomerase II/histidine kinase"/>
    <property type="match status" value="1"/>
</dbReference>
<dbReference type="Pfam" id="PF02518">
    <property type="entry name" value="HATPase_c"/>
    <property type="match status" value="1"/>
</dbReference>
<dbReference type="Proteomes" id="UP000254266">
    <property type="component" value="Unassembled WGS sequence"/>
</dbReference>
<dbReference type="SMART" id="SM00388">
    <property type="entry name" value="HisKA"/>
    <property type="match status" value="1"/>
</dbReference>
<evidence type="ECO:0000313" key="8">
    <source>
        <dbReference type="Proteomes" id="UP000254266"/>
    </source>
</evidence>
<dbReference type="InterPro" id="IPR004358">
    <property type="entry name" value="Sig_transdc_His_kin-like_C"/>
</dbReference>
<dbReference type="Pfam" id="PF13188">
    <property type="entry name" value="PAS_8"/>
    <property type="match status" value="1"/>
</dbReference>
<sequence>MTNQGDEITWRALKQLNLYRLVLATGLLAAFNNSEWMIFLGSQSPEAFVFTASIMLIGGLLYVVTGLRGRPNFETQIVITNASDILLITLLSHFSGGLSSSLSVLLIINVTATGTFLRDRDSFLFAALASIAVLSEQTYSMAQGISNAAEYTRAGLLGLVFFGTSFLASILSKRARESEKLAIEREADIISLEILNEDIIQNMRTGIIVVDIDGHIRLANSSAEALLGNISLQDNPLLENILPALDARFLQWQEQPYTHHKAIRQEHGLPDIQPGFRKLQRTEHETTDDDSGGTSDTLIFLEDATQLNQRFQQIKLASLGRLTASIAHEIRNPLSAINHAAQLLDEGNLSPGDKKLSSIITTQVQRLDKVIENVLQLSRQQQGNIETIELKRWLQYFCDDFLQTNKLGKDQLQLDILLDEVIILFDSSHLTQVMCNLCTNAIVHNDKALEKIKIIIRCGHDKKYDQPFIEIIDNGPEIPKKIVQQIFDPFFTTSTKGTGLGLYITKEMIESNRGKIIYTKSGDGENCFKLLFISRK</sequence>
<dbReference type="SUPFAM" id="SSF47384">
    <property type="entry name" value="Homodimeric domain of signal transducing histidine kinase"/>
    <property type="match status" value="1"/>
</dbReference>
<dbReference type="SMART" id="SM00387">
    <property type="entry name" value="HATPase_c"/>
    <property type="match status" value="1"/>
</dbReference>
<dbReference type="InterPro" id="IPR003661">
    <property type="entry name" value="HisK_dim/P_dom"/>
</dbReference>
<dbReference type="AlphaFoldDB" id="A0A370D8T1"/>
<evidence type="ECO:0000256" key="4">
    <source>
        <dbReference type="SAM" id="Phobius"/>
    </source>
</evidence>
<evidence type="ECO:0000256" key="1">
    <source>
        <dbReference type="ARBA" id="ARBA00000085"/>
    </source>
</evidence>
<accession>A0A370D8T1</accession>
<feature type="transmembrane region" description="Helical" evidence="4">
    <location>
        <begin position="47"/>
        <end position="64"/>
    </location>
</feature>
<dbReference type="Gene3D" id="1.10.287.130">
    <property type="match status" value="1"/>
</dbReference>
<evidence type="ECO:0000256" key="3">
    <source>
        <dbReference type="ARBA" id="ARBA00022553"/>
    </source>
</evidence>
<keyword evidence="4" id="KW-0812">Transmembrane</keyword>
<organism evidence="7 8">
    <name type="scientific">endosymbiont of Galathealinum brachiosum</name>
    <dbReference type="NCBI Taxonomy" id="2200906"/>
    <lineage>
        <taxon>Bacteria</taxon>
        <taxon>Pseudomonadati</taxon>
        <taxon>Pseudomonadota</taxon>
        <taxon>Gammaproteobacteria</taxon>
        <taxon>sulfur-oxidizing symbionts</taxon>
    </lineage>
</organism>
<dbReference type="EMBL" id="QFXC01000013">
    <property type="protein sequence ID" value="RDH81312.1"/>
    <property type="molecule type" value="Genomic_DNA"/>
</dbReference>
<feature type="domain" description="Histidine kinase" evidence="5">
    <location>
        <begin position="325"/>
        <end position="536"/>
    </location>
</feature>
<comment type="caution">
    <text evidence="7">The sequence shown here is derived from an EMBL/GenBank/DDBJ whole genome shotgun (WGS) entry which is preliminary data.</text>
</comment>
<dbReference type="SUPFAM" id="SSF55785">
    <property type="entry name" value="PYP-like sensor domain (PAS domain)"/>
    <property type="match status" value="1"/>
</dbReference>
<dbReference type="PROSITE" id="PS50109">
    <property type="entry name" value="HIS_KIN"/>
    <property type="match status" value="1"/>
</dbReference>
<dbReference type="PANTHER" id="PTHR43065">
    <property type="entry name" value="SENSOR HISTIDINE KINASE"/>
    <property type="match status" value="1"/>
</dbReference>
<evidence type="ECO:0000313" key="7">
    <source>
        <dbReference type="EMBL" id="RDH81312.1"/>
    </source>
</evidence>
<dbReference type="EC" id="2.7.13.3" evidence="2"/>
<feature type="domain" description="PAS" evidence="6">
    <location>
        <begin position="199"/>
        <end position="228"/>
    </location>
</feature>
<evidence type="ECO:0000256" key="2">
    <source>
        <dbReference type="ARBA" id="ARBA00012438"/>
    </source>
</evidence>
<dbReference type="PRINTS" id="PR00344">
    <property type="entry name" value="BCTRLSENSOR"/>
</dbReference>
<dbReference type="Gene3D" id="3.30.450.20">
    <property type="entry name" value="PAS domain"/>
    <property type="match status" value="1"/>
</dbReference>
<evidence type="ECO:0000259" key="5">
    <source>
        <dbReference type="PROSITE" id="PS50109"/>
    </source>
</evidence>
<feature type="transmembrane region" description="Helical" evidence="4">
    <location>
        <begin position="85"/>
        <end position="110"/>
    </location>
</feature>
<dbReference type="InterPro" id="IPR000014">
    <property type="entry name" value="PAS"/>
</dbReference>
<dbReference type="PROSITE" id="PS50112">
    <property type="entry name" value="PAS"/>
    <property type="match status" value="1"/>
</dbReference>
<evidence type="ECO:0000259" key="6">
    <source>
        <dbReference type="PROSITE" id="PS50112"/>
    </source>
</evidence>
<dbReference type="GO" id="GO:0000155">
    <property type="term" value="F:phosphorelay sensor kinase activity"/>
    <property type="evidence" value="ECO:0007669"/>
    <property type="project" value="InterPro"/>
</dbReference>
<comment type="catalytic activity">
    <reaction evidence="1">
        <text>ATP + protein L-histidine = ADP + protein N-phospho-L-histidine.</text>
        <dbReference type="EC" id="2.7.13.3"/>
    </reaction>
</comment>